<name>R0L5F6_ANAPL</name>
<dbReference type="Proteomes" id="UP000296049">
    <property type="component" value="Unassembled WGS sequence"/>
</dbReference>
<evidence type="ECO:0000313" key="2">
    <source>
        <dbReference type="Proteomes" id="UP000296049"/>
    </source>
</evidence>
<proteinExistence type="predicted"/>
<reference evidence="2" key="1">
    <citation type="journal article" date="2013" name="Nat. Genet.">
        <title>The duck genome and transcriptome provide insight into an avian influenza virus reservoir species.</title>
        <authorList>
            <person name="Huang Y."/>
            <person name="Li Y."/>
            <person name="Burt D.W."/>
            <person name="Chen H."/>
            <person name="Zhang Y."/>
            <person name="Qian W."/>
            <person name="Kim H."/>
            <person name="Gan S."/>
            <person name="Zhao Y."/>
            <person name="Li J."/>
            <person name="Yi K."/>
            <person name="Feng H."/>
            <person name="Zhu P."/>
            <person name="Li B."/>
            <person name="Liu Q."/>
            <person name="Fairley S."/>
            <person name="Magor K.E."/>
            <person name="Du Z."/>
            <person name="Hu X."/>
            <person name="Goodman L."/>
            <person name="Tafer H."/>
            <person name="Vignal A."/>
            <person name="Lee T."/>
            <person name="Kim K.W."/>
            <person name="Sheng Z."/>
            <person name="An Y."/>
            <person name="Searle S."/>
            <person name="Herrero J."/>
            <person name="Groenen M.A."/>
            <person name="Crooijmans R.P."/>
            <person name="Faraut T."/>
            <person name="Cai Q."/>
            <person name="Webster R.G."/>
            <person name="Aldridge J.R."/>
            <person name="Warren W.C."/>
            <person name="Bartschat S."/>
            <person name="Kehr S."/>
            <person name="Marz M."/>
            <person name="Stadler P.F."/>
            <person name="Smith J."/>
            <person name="Kraus R.H."/>
            <person name="Zhao Y."/>
            <person name="Ren L."/>
            <person name="Fei J."/>
            <person name="Morisson M."/>
            <person name="Kaiser P."/>
            <person name="Griffin D.K."/>
            <person name="Rao M."/>
            <person name="Pitel F."/>
            <person name="Wang J."/>
            <person name="Li N."/>
        </authorList>
    </citation>
    <scope>NUCLEOTIDE SEQUENCE [LARGE SCALE GENOMIC DNA]</scope>
</reference>
<keyword evidence="2" id="KW-1185">Reference proteome</keyword>
<protein>
    <submittedName>
        <fullName evidence="1">Uncharacterized protein</fullName>
    </submittedName>
</protein>
<organism evidence="1 2">
    <name type="scientific">Anas platyrhynchos</name>
    <name type="common">Mallard</name>
    <name type="synonym">Anas boschas</name>
    <dbReference type="NCBI Taxonomy" id="8839"/>
    <lineage>
        <taxon>Eukaryota</taxon>
        <taxon>Metazoa</taxon>
        <taxon>Chordata</taxon>
        <taxon>Craniata</taxon>
        <taxon>Vertebrata</taxon>
        <taxon>Euteleostomi</taxon>
        <taxon>Archelosauria</taxon>
        <taxon>Archosauria</taxon>
        <taxon>Dinosauria</taxon>
        <taxon>Saurischia</taxon>
        <taxon>Theropoda</taxon>
        <taxon>Coelurosauria</taxon>
        <taxon>Aves</taxon>
        <taxon>Neognathae</taxon>
        <taxon>Galloanserae</taxon>
        <taxon>Anseriformes</taxon>
        <taxon>Anatidae</taxon>
        <taxon>Anatinae</taxon>
        <taxon>Anas</taxon>
    </lineage>
</organism>
<accession>R0L5F6</accession>
<dbReference type="EMBL" id="KB743157">
    <property type="protein sequence ID" value="EOB00814.1"/>
    <property type="molecule type" value="Genomic_DNA"/>
</dbReference>
<evidence type="ECO:0000313" key="1">
    <source>
        <dbReference type="EMBL" id="EOB00814.1"/>
    </source>
</evidence>
<dbReference type="AlphaFoldDB" id="R0L5F6"/>
<sequence length="213" mass="23459">MHRGYSGLTIHKKVSHFLLKRGISEITRNLSKTHSRAAGISLDTNPERRTEADKLLKEDNPKDLWDVGPEWGSSQAGALEELRLMLSRPAVGRSGSAVALARTAQLWGHPNSFQHEPGDPRLSCALRSPRALQQGGCGSDLKARARAARSRNTLPNWDAIISKQVKETAAAQLSQPKGHVESGQECGRCQEGLLDFWCWEYEAMTKKLLCPGP</sequence>
<gene>
    <name evidence="1" type="ORF">Anapl_09832</name>
</gene>